<dbReference type="InterPro" id="IPR011547">
    <property type="entry name" value="SLC26A/SulP_dom"/>
</dbReference>
<protein>
    <submittedName>
        <fullName evidence="7">SulP family inorganic anion transporter</fullName>
    </submittedName>
</protein>
<organism evidence="7">
    <name type="scientific">Sheuella amnicola</name>
    <dbReference type="NCBI Taxonomy" id="2707330"/>
    <lineage>
        <taxon>Bacteria</taxon>
        <taxon>Pseudomonadati</taxon>
        <taxon>Pseudomonadota</taxon>
        <taxon>Betaproteobacteria</taxon>
        <taxon>Burkholderiales</taxon>
        <taxon>Alcaligenaceae</taxon>
        <taxon>Sheuella</taxon>
    </lineage>
</organism>
<keyword evidence="3 5" id="KW-1133">Transmembrane helix</keyword>
<dbReference type="Pfam" id="PF00916">
    <property type="entry name" value="Sulfate_transp"/>
    <property type="match status" value="1"/>
</dbReference>
<evidence type="ECO:0000313" key="7">
    <source>
        <dbReference type="EMBL" id="NDY81865.1"/>
    </source>
</evidence>
<dbReference type="InterPro" id="IPR001902">
    <property type="entry name" value="SLC26A/SulP_fam"/>
</dbReference>
<evidence type="ECO:0000259" key="6">
    <source>
        <dbReference type="PROSITE" id="PS50801"/>
    </source>
</evidence>
<dbReference type="PANTHER" id="PTHR11814">
    <property type="entry name" value="SULFATE TRANSPORTER"/>
    <property type="match status" value="1"/>
</dbReference>
<dbReference type="GO" id="GO:0016020">
    <property type="term" value="C:membrane"/>
    <property type="evidence" value="ECO:0007669"/>
    <property type="project" value="UniProtKB-SubCell"/>
</dbReference>
<keyword evidence="2 5" id="KW-0812">Transmembrane</keyword>
<feature type="transmembrane region" description="Helical" evidence="5">
    <location>
        <begin position="270"/>
        <end position="288"/>
    </location>
</feature>
<evidence type="ECO:0000256" key="3">
    <source>
        <dbReference type="ARBA" id="ARBA00022989"/>
    </source>
</evidence>
<evidence type="ECO:0000256" key="4">
    <source>
        <dbReference type="ARBA" id="ARBA00023136"/>
    </source>
</evidence>
<dbReference type="Pfam" id="PF01740">
    <property type="entry name" value="STAS"/>
    <property type="match status" value="1"/>
</dbReference>
<accession>A0A6B2R352</accession>
<dbReference type="CDD" id="cd07042">
    <property type="entry name" value="STAS_SulP_like_sulfate_transporter"/>
    <property type="match status" value="1"/>
</dbReference>
<dbReference type="NCBIfam" id="TIGR00815">
    <property type="entry name" value="sulP"/>
    <property type="match status" value="1"/>
</dbReference>
<dbReference type="Gene3D" id="3.30.750.24">
    <property type="entry name" value="STAS domain"/>
    <property type="match status" value="1"/>
</dbReference>
<dbReference type="GO" id="GO:0055085">
    <property type="term" value="P:transmembrane transport"/>
    <property type="evidence" value="ECO:0007669"/>
    <property type="project" value="InterPro"/>
</dbReference>
<feature type="transmembrane region" description="Helical" evidence="5">
    <location>
        <begin position="155"/>
        <end position="173"/>
    </location>
</feature>
<feature type="transmembrane region" description="Helical" evidence="5">
    <location>
        <begin position="402"/>
        <end position="434"/>
    </location>
</feature>
<feature type="transmembrane region" description="Helical" evidence="5">
    <location>
        <begin position="368"/>
        <end position="386"/>
    </location>
</feature>
<feature type="transmembrane region" description="Helical" evidence="5">
    <location>
        <begin position="193"/>
        <end position="215"/>
    </location>
</feature>
<evidence type="ECO:0000256" key="5">
    <source>
        <dbReference type="SAM" id="Phobius"/>
    </source>
</evidence>
<feature type="transmembrane region" description="Helical" evidence="5">
    <location>
        <begin position="68"/>
        <end position="85"/>
    </location>
</feature>
<sequence>MMQPPSTEDLGISMQPLQRGYKRWFPGLSLIKTYKASWVHRDIFAGFVLATMLVPVGIAYAVASGLPGIYGLYATIVPLLVYALLGPSRILVLGPDSSLTAIILAVVLSNADGDPVKALTLAGMMAIVAGLLCLFAGITRLGFVTDLLSKPIRYGYMNGIAITVMISQLPKLFGLPASTEGPLISLYKTVTSVIRLQANWMTLAVGLLTIFIILLSKPYKRLPGLLIAVLVVSVIVGYFDLSSTHQVMILGSIPQGLPHFSIPWIEASDVVPVLMGGFAIALVSLADTSILSRSYAVRHGGYVDQNQEMIALGAANIATGFFQGFAVSSSSSRTPIAQVAGAQTQVTGLIGAFVVSLFLIVAPDSLKYLPDSALAAVVLIAAWSLFEVSDLKRIYRIQKGEFWLSMFCFAAVVTFGVITGITLAIIVAIIDFLWQSWRPHFAILGRVDGIKGYHDITRYQNAKQIPGLLLFRWDAALFFANAELFQQKLLAAVAASQSPVKWVVVAAEPITNVDVTASDTVGDLIKILKQSKIKLHFSEMKDPVKDKIKKYGLFDQIGNDAFFPTVGAAVKKFIETHSIEWKDWEDR</sequence>
<proteinExistence type="predicted"/>
<comment type="caution">
    <text evidence="7">The sequence shown here is derived from an EMBL/GenBank/DDBJ whole genome shotgun (WGS) entry which is preliminary data.</text>
</comment>
<evidence type="ECO:0000256" key="1">
    <source>
        <dbReference type="ARBA" id="ARBA00004141"/>
    </source>
</evidence>
<dbReference type="AlphaFoldDB" id="A0A6B2R352"/>
<feature type="transmembrane region" description="Helical" evidence="5">
    <location>
        <begin position="340"/>
        <end position="361"/>
    </location>
</feature>
<dbReference type="SUPFAM" id="SSF52091">
    <property type="entry name" value="SpoIIaa-like"/>
    <property type="match status" value="1"/>
</dbReference>
<name>A0A6B2R352_9BURK</name>
<dbReference type="PROSITE" id="PS50801">
    <property type="entry name" value="STAS"/>
    <property type="match status" value="1"/>
</dbReference>
<feature type="transmembrane region" description="Helical" evidence="5">
    <location>
        <begin position="222"/>
        <end position="239"/>
    </location>
</feature>
<evidence type="ECO:0000256" key="2">
    <source>
        <dbReference type="ARBA" id="ARBA00022692"/>
    </source>
</evidence>
<gene>
    <name evidence="7" type="ORF">G3I67_01345</name>
</gene>
<dbReference type="EMBL" id="JAAGRN010000001">
    <property type="protein sequence ID" value="NDY81865.1"/>
    <property type="molecule type" value="Genomic_DNA"/>
</dbReference>
<feature type="transmembrane region" description="Helical" evidence="5">
    <location>
        <begin position="121"/>
        <end position="143"/>
    </location>
</feature>
<dbReference type="InterPro" id="IPR036513">
    <property type="entry name" value="STAS_dom_sf"/>
</dbReference>
<reference evidence="7" key="1">
    <citation type="submission" date="2020-02" db="EMBL/GenBank/DDBJ databases">
        <authorList>
            <person name="Chen W.-M."/>
        </authorList>
    </citation>
    <scope>NUCLEOTIDE SEQUENCE</scope>
    <source>
        <strain evidence="7">NBD-18</strain>
    </source>
</reference>
<feature type="transmembrane region" description="Helical" evidence="5">
    <location>
        <begin position="43"/>
        <end position="62"/>
    </location>
</feature>
<comment type="subcellular location">
    <subcellularLocation>
        <location evidence="1">Membrane</location>
        <topology evidence="1">Multi-pass membrane protein</topology>
    </subcellularLocation>
</comment>
<dbReference type="InterPro" id="IPR002645">
    <property type="entry name" value="STAS_dom"/>
</dbReference>
<keyword evidence="4 5" id="KW-0472">Membrane</keyword>
<feature type="domain" description="STAS" evidence="6">
    <location>
        <begin position="458"/>
        <end position="573"/>
    </location>
</feature>